<evidence type="ECO:0000313" key="2">
    <source>
        <dbReference type="Proteomes" id="UP000663720"/>
    </source>
</evidence>
<accession>A0A975BAU0</accession>
<protein>
    <submittedName>
        <fullName evidence="1">Uncharacterized protein</fullName>
    </submittedName>
</protein>
<reference evidence="1" key="1">
    <citation type="journal article" date="2021" name="Microb. Physiol.">
        <title>Proteogenomic Insights into the Physiology of Marine, Sulfate-Reducing, Filamentous Desulfonema limicola and Desulfonema magnum.</title>
        <authorList>
            <person name="Schnaars V."/>
            <person name="Wohlbrand L."/>
            <person name="Scheve S."/>
            <person name="Hinrichs C."/>
            <person name="Reinhardt R."/>
            <person name="Rabus R."/>
        </authorList>
    </citation>
    <scope>NUCLEOTIDE SEQUENCE</scope>
    <source>
        <strain evidence="1">5ac10</strain>
    </source>
</reference>
<proteinExistence type="predicted"/>
<dbReference type="AlphaFoldDB" id="A0A975BAU0"/>
<evidence type="ECO:0000313" key="1">
    <source>
        <dbReference type="EMBL" id="QTA82013.1"/>
    </source>
</evidence>
<dbReference type="RefSeq" id="WP_207687982.1">
    <property type="nucleotide sequence ID" value="NZ_CP061799.1"/>
</dbReference>
<name>A0A975BAU0_9BACT</name>
<dbReference type="Proteomes" id="UP000663720">
    <property type="component" value="Chromosome"/>
</dbReference>
<sequence length="79" mass="9075">MKFFNTAGPVNCKDHYCLPPLKRFKLEELLNLIDDKKYFVLHAPRQTGKTSCLLRIQARPLLKALLMLSGNFQKASPGW</sequence>
<gene>
    <name evidence="1" type="ORF">dnl_43740</name>
</gene>
<keyword evidence="2" id="KW-1185">Reference proteome</keyword>
<organism evidence="1 2">
    <name type="scientific">Desulfonema limicola</name>
    <dbReference type="NCBI Taxonomy" id="45656"/>
    <lineage>
        <taxon>Bacteria</taxon>
        <taxon>Pseudomonadati</taxon>
        <taxon>Thermodesulfobacteriota</taxon>
        <taxon>Desulfobacteria</taxon>
        <taxon>Desulfobacterales</taxon>
        <taxon>Desulfococcaceae</taxon>
        <taxon>Desulfonema</taxon>
    </lineage>
</organism>
<dbReference type="KEGG" id="dli:dnl_43740"/>
<dbReference type="EMBL" id="CP061799">
    <property type="protein sequence ID" value="QTA82013.1"/>
    <property type="molecule type" value="Genomic_DNA"/>
</dbReference>